<evidence type="ECO:0008006" key="6">
    <source>
        <dbReference type="Google" id="ProtNLM"/>
    </source>
</evidence>
<protein>
    <recommendedName>
        <fullName evidence="6">Lipoprotein</fullName>
    </recommendedName>
</protein>
<reference evidence="3 4" key="3">
    <citation type="submission" date="2019-11" db="EMBL/GenBank/DDBJ databases">
        <title>Type strains purchased from KCTC, JCM and DSMZ.</title>
        <authorList>
            <person name="Lu H."/>
        </authorList>
    </citation>
    <scope>NUCLEOTIDE SEQUENCE [LARGE SCALE GENOMIC DNA]</scope>
    <source>
        <strain evidence="3 4">KCTC 52429</strain>
    </source>
</reference>
<accession>A0A6I3SZS6</accession>
<keyword evidence="1" id="KW-0732">Signal</keyword>
<dbReference type="AlphaFoldDB" id="A0A6I3SZS6"/>
<evidence type="ECO:0000313" key="4">
    <source>
        <dbReference type="Proteomes" id="UP000430634"/>
    </source>
</evidence>
<reference evidence="5" key="2">
    <citation type="journal article" date="2019" name="Int. J. Syst. Evol. Microbiol.">
        <title>The Global Catalogue of Microorganisms (GCM) 10K type strain sequencing project: providing services to taxonomists for standard genome sequencing and annotation.</title>
        <authorList>
            <consortium name="The Broad Institute Genomics Platform"/>
            <consortium name="The Broad Institute Genome Sequencing Center for Infectious Disease"/>
            <person name="Wu L."/>
            <person name="Ma J."/>
        </authorList>
    </citation>
    <scope>NUCLEOTIDE SEQUENCE [LARGE SCALE GENOMIC DNA]</scope>
    <source>
        <strain evidence="5">CGMCC 1.15931</strain>
    </source>
</reference>
<proteinExistence type="predicted"/>
<reference evidence="2" key="1">
    <citation type="journal article" date="2014" name="Int. J. Syst. Evol. Microbiol.">
        <title>Complete genome of a new Firmicutes species belonging to the dominant human colonic microbiota ('Ruminococcus bicirculans') reveals two chromosomes and a selective capacity to utilize plant glucans.</title>
        <authorList>
            <consortium name="NISC Comparative Sequencing Program"/>
            <person name="Wegmann U."/>
            <person name="Louis P."/>
            <person name="Goesmann A."/>
            <person name="Henrissat B."/>
            <person name="Duncan S.H."/>
            <person name="Flint H.J."/>
        </authorList>
    </citation>
    <scope>NUCLEOTIDE SEQUENCE</scope>
    <source>
        <strain evidence="2">CGMCC 1.15931</strain>
    </source>
</reference>
<gene>
    <name evidence="2" type="ORF">GCM10011572_05120</name>
    <name evidence="3" type="ORF">GM672_17965</name>
</gene>
<reference evidence="2" key="4">
    <citation type="submission" date="2024-05" db="EMBL/GenBank/DDBJ databases">
        <authorList>
            <person name="Sun Q."/>
            <person name="Zhou Y."/>
        </authorList>
    </citation>
    <scope>NUCLEOTIDE SEQUENCE</scope>
    <source>
        <strain evidence="2">CGMCC 1.15931</strain>
    </source>
</reference>
<sequence length="115" mass="11859">MTSRASWFVAALVPLALLCGCRTAPVPQAATPAPRPAAAVAGPSHQGTPIELVPFRSGVSSAVVERLARQAGCTGGQGAGLVSEPGPVEMYRMACDGGRVFLARCELRQCVALRK</sequence>
<dbReference type="Proteomes" id="UP000622638">
    <property type="component" value="Unassembled WGS sequence"/>
</dbReference>
<dbReference type="OrthoDB" id="8777776at2"/>
<dbReference type="EMBL" id="BMKG01000001">
    <property type="protein sequence ID" value="GGB86103.1"/>
    <property type="molecule type" value="Genomic_DNA"/>
</dbReference>
<dbReference type="PROSITE" id="PS51257">
    <property type="entry name" value="PROKAR_LIPOPROTEIN"/>
    <property type="match status" value="1"/>
</dbReference>
<feature type="chain" id="PRO_5026065379" description="Lipoprotein" evidence="1">
    <location>
        <begin position="30"/>
        <end position="115"/>
    </location>
</feature>
<comment type="caution">
    <text evidence="3">The sequence shown here is derived from an EMBL/GenBank/DDBJ whole genome shotgun (WGS) entry which is preliminary data.</text>
</comment>
<dbReference type="Proteomes" id="UP000430634">
    <property type="component" value="Unassembled WGS sequence"/>
</dbReference>
<name>A0A6I3SZS6_9BURK</name>
<keyword evidence="5" id="KW-1185">Reference proteome</keyword>
<feature type="signal peptide" evidence="1">
    <location>
        <begin position="1"/>
        <end position="29"/>
    </location>
</feature>
<dbReference type="RefSeq" id="WP_155471907.1">
    <property type="nucleotide sequence ID" value="NZ_BMKG01000001.1"/>
</dbReference>
<evidence type="ECO:0000313" key="2">
    <source>
        <dbReference type="EMBL" id="GGB86103.1"/>
    </source>
</evidence>
<evidence type="ECO:0000313" key="3">
    <source>
        <dbReference type="EMBL" id="MTV54619.1"/>
    </source>
</evidence>
<evidence type="ECO:0000256" key="1">
    <source>
        <dbReference type="SAM" id="SignalP"/>
    </source>
</evidence>
<organism evidence="3 4">
    <name type="scientific">Pseudoduganella buxea</name>
    <dbReference type="NCBI Taxonomy" id="1949069"/>
    <lineage>
        <taxon>Bacteria</taxon>
        <taxon>Pseudomonadati</taxon>
        <taxon>Pseudomonadota</taxon>
        <taxon>Betaproteobacteria</taxon>
        <taxon>Burkholderiales</taxon>
        <taxon>Oxalobacteraceae</taxon>
        <taxon>Telluria group</taxon>
        <taxon>Pseudoduganella</taxon>
    </lineage>
</organism>
<evidence type="ECO:0000313" key="5">
    <source>
        <dbReference type="Proteomes" id="UP000622638"/>
    </source>
</evidence>
<dbReference type="EMBL" id="WNKZ01000056">
    <property type="protein sequence ID" value="MTV54619.1"/>
    <property type="molecule type" value="Genomic_DNA"/>
</dbReference>